<evidence type="ECO:0000313" key="2">
    <source>
        <dbReference type="EMBL" id="TEW76340.1"/>
    </source>
</evidence>
<evidence type="ECO:0000313" key="3">
    <source>
        <dbReference type="Proteomes" id="UP000298517"/>
    </source>
</evidence>
<dbReference type="InterPro" id="IPR032774">
    <property type="entry name" value="WG_beta_rep"/>
</dbReference>
<organism evidence="2 3">
    <name type="scientific">Gramella jeungdoensis</name>
    <dbReference type="NCBI Taxonomy" id="708091"/>
    <lineage>
        <taxon>Bacteria</taxon>
        <taxon>Pseudomonadati</taxon>
        <taxon>Bacteroidota</taxon>
        <taxon>Flavobacteriia</taxon>
        <taxon>Flavobacteriales</taxon>
        <taxon>Flavobacteriaceae</taxon>
        <taxon>Christiangramia</taxon>
    </lineage>
</organism>
<dbReference type="OrthoDB" id="5464673at2"/>
<accession>A0A4Y8AV28</accession>
<comment type="caution">
    <text evidence="2">The sequence shown here is derived from an EMBL/GenBank/DDBJ whole genome shotgun (WGS) entry which is preliminary data.</text>
</comment>
<dbReference type="AlphaFoldDB" id="A0A4Y8AV28"/>
<protein>
    <submittedName>
        <fullName evidence="2">WG repeat-containing protein</fullName>
    </submittedName>
</protein>
<reference evidence="2 3" key="1">
    <citation type="journal article" date="2011" name="J. Microbiol.">
        <title>Gramella jeungdoensis sp. nov., isolated from a solar saltern in Korea.</title>
        <authorList>
            <person name="Joung Y."/>
            <person name="Kim H."/>
            <person name="Jang T."/>
            <person name="Ahn T.S."/>
            <person name="Joh K."/>
        </authorList>
    </citation>
    <scope>NUCLEOTIDE SEQUENCE [LARGE SCALE GENOMIC DNA]</scope>
    <source>
        <strain evidence="2 3">KCTC 23123</strain>
    </source>
</reference>
<dbReference type="RefSeq" id="WP_134246355.1">
    <property type="nucleotide sequence ID" value="NZ_SNQI01000001.1"/>
</dbReference>
<name>A0A4Y8AV28_9FLAO</name>
<dbReference type="EMBL" id="SNQI01000001">
    <property type="protein sequence ID" value="TEW76340.1"/>
    <property type="molecule type" value="Genomic_DNA"/>
</dbReference>
<sequence length="202" mass="23178">MKNLLIIFFFLQIATSSIAQILSNVDEVYPFQEDLAAVQKNNQWGFINKQGELVIDYRSDLVVTNNLGNSSSYPVFKNNRCLIKKLIDEIYYFGYIDNTGTIVIAPQFLNATNFKNGHALVIAPSKEVIGFNKLLNKDIISSNIEEFVINTMGEKVRYLENPFKYNLQKRKSIVPPVFHSKFIAPGIVAVQKHDMKWDVYQF</sequence>
<dbReference type="Proteomes" id="UP000298517">
    <property type="component" value="Unassembled WGS sequence"/>
</dbReference>
<feature type="chain" id="PRO_5021338925" evidence="1">
    <location>
        <begin position="20"/>
        <end position="202"/>
    </location>
</feature>
<evidence type="ECO:0000256" key="1">
    <source>
        <dbReference type="SAM" id="SignalP"/>
    </source>
</evidence>
<dbReference type="PANTHER" id="PTHR37841:SF1">
    <property type="entry name" value="DUF3298 DOMAIN-CONTAINING PROTEIN"/>
    <property type="match status" value="1"/>
</dbReference>
<gene>
    <name evidence="2" type="ORF">E2488_00375</name>
</gene>
<keyword evidence="1" id="KW-0732">Signal</keyword>
<dbReference type="PANTHER" id="PTHR37841">
    <property type="entry name" value="GLR2918 PROTEIN"/>
    <property type="match status" value="1"/>
</dbReference>
<feature type="signal peptide" evidence="1">
    <location>
        <begin position="1"/>
        <end position="19"/>
    </location>
</feature>
<proteinExistence type="predicted"/>
<keyword evidence="3" id="KW-1185">Reference proteome</keyword>
<dbReference type="Pfam" id="PF14903">
    <property type="entry name" value="WG_beta_rep"/>
    <property type="match status" value="2"/>
</dbReference>